<dbReference type="AlphaFoldDB" id="A0A2H0TAY0"/>
<evidence type="ECO:0008006" key="4">
    <source>
        <dbReference type="Google" id="ProtNLM"/>
    </source>
</evidence>
<protein>
    <recommendedName>
        <fullName evidence="4">DUF192 domain-containing protein</fullName>
    </recommendedName>
</protein>
<dbReference type="InterPro" id="IPR038695">
    <property type="entry name" value="Saro_0823-like_sf"/>
</dbReference>
<proteinExistence type="predicted"/>
<feature type="transmembrane region" description="Helical" evidence="1">
    <location>
        <begin position="6"/>
        <end position="26"/>
    </location>
</feature>
<dbReference type="Pfam" id="PF02643">
    <property type="entry name" value="DUF192"/>
    <property type="match status" value="1"/>
</dbReference>
<dbReference type="Gene3D" id="2.60.120.1140">
    <property type="entry name" value="Protein of unknown function DUF192"/>
    <property type="match status" value="1"/>
</dbReference>
<keyword evidence="1" id="KW-0472">Membrane</keyword>
<dbReference type="PANTHER" id="PTHR37953:SF1">
    <property type="entry name" value="UPF0127 PROTEIN MJ1496"/>
    <property type="match status" value="1"/>
</dbReference>
<keyword evidence="1" id="KW-1133">Transmembrane helix</keyword>
<dbReference type="Proteomes" id="UP000230094">
    <property type="component" value="Unassembled WGS sequence"/>
</dbReference>
<dbReference type="InterPro" id="IPR003795">
    <property type="entry name" value="DUF192"/>
</dbReference>
<comment type="caution">
    <text evidence="2">The sequence shown here is derived from an EMBL/GenBank/DDBJ whole genome shotgun (WGS) entry which is preliminary data.</text>
</comment>
<dbReference type="PANTHER" id="PTHR37953">
    <property type="entry name" value="UPF0127 PROTEIN MJ1496"/>
    <property type="match status" value="1"/>
</dbReference>
<evidence type="ECO:0000256" key="1">
    <source>
        <dbReference type="SAM" id="Phobius"/>
    </source>
</evidence>
<gene>
    <name evidence="2" type="ORF">COU49_02420</name>
</gene>
<name>A0A2H0TAY0_9BACT</name>
<feature type="non-terminal residue" evidence="2">
    <location>
        <position position="105"/>
    </location>
</feature>
<sequence>MKKNNFSQYNSFVILIVFVVALFLLLNNTGDLKNIKQVRISGEEIQVELALTQEERLQGLSNRTNLNPGSGMLFIFEQSGEHPFWMKEMNFPLDMIWINENMKVV</sequence>
<accession>A0A2H0TAY0</accession>
<dbReference type="EMBL" id="PFCQ01000013">
    <property type="protein sequence ID" value="PIR68178.1"/>
    <property type="molecule type" value="Genomic_DNA"/>
</dbReference>
<evidence type="ECO:0000313" key="3">
    <source>
        <dbReference type="Proteomes" id="UP000230094"/>
    </source>
</evidence>
<reference evidence="3" key="1">
    <citation type="submission" date="2017-09" db="EMBL/GenBank/DDBJ databases">
        <title>Depth-based differentiation of microbial function through sediment-hosted aquifers and enrichment of novel symbionts in the deep terrestrial subsurface.</title>
        <authorList>
            <person name="Probst A.J."/>
            <person name="Ladd B."/>
            <person name="Jarett J.K."/>
            <person name="Geller-Mcgrath D.E."/>
            <person name="Sieber C.M.K."/>
            <person name="Emerson J.B."/>
            <person name="Anantharaman K."/>
            <person name="Thomas B.C."/>
            <person name="Malmstrom R."/>
            <person name="Stieglmeier M."/>
            <person name="Klingl A."/>
            <person name="Woyke T."/>
            <person name="Ryan C.M."/>
            <person name="Banfield J.F."/>
        </authorList>
    </citation>
    <scope>NUCLEOTIDE SEQUENCE [LARGE SCALE GENOMIC DNA]</scope>
</reference>
<organism evidence="2 3">
    <name type="scientific">Candidatus Nomurabacteria bacterium CG10_big_fil_rev_8_21_14_0_10_35_16</name>
    <dbReference type="NCBI Taxonomy" id="1974731"/>
    <lineage>
        <taxon>Bacteria</taxon>
        <taxon>Candidatus Nomuraibacteriota</taxon>
    </lineage>
</organism>
<keyword evidence="1" id="KW-0812">Transmembrane</keyword>
<evidence type="ECO:0000313" key="2">
    <source>
        <dbReference type="EMBL" id="PIR68178.1"/>
    </source>
</evidence>